<accession>A0A8I1GA59</accession>
<protein>
    <submittedName>
        <fullName evidence="2">Uncharacterized protein</fullName>
    </submittedName>
</protein>
<sequence>MEKYLSKTSILSRPFHRPSLCKGTACMIVFANDWCDGKFIADQLLLQFDEDCYLYARYMIPCGHQDSQVRETGVDMHRTEREFELRAASDCNRPVRAGRVGASLLALGFCLSLAACAEDLSYPSVAGISDIGTVLSREERQKTVEDLQKQQNHAASGRTEAADTKSKSD</sequence>
<feature type="region of interest" description="Disordered" evidence="1">
    <location>
        <begin position="142"/>
        <end position="169"/>
    </location>
</feature>
<feature type="compositionally biased region" description="Basic and acidic residues" evidence="1">
    <location>
        <begin position="160"/>
        <end position="169"/>
    </location>
</feature>
<evidence type="ECO:0000313" key="3">
    <source>
        <dbReference type="Proteomes" id="UP000623250"/>
    </source>
</evidence>
<keyword evidence="3" id="KW-1185">Reference proteome</keyword>
<evidence type="ECO:0000256" key="1">
    <source>
        <dbReference type="SAM" id="MobiDB-lite"/>
    </source>
</evidence>
<name>A0A8I1GA59_9HYPH</name>
<dbReference type="Proteomes" id="UP000623250">
    <property type="component" value="Unassembled WGS sequence"/>
</dbReference>
<gene>
    <name evidence="2" type="ORF">JDN41_07235</name>
</gene>
<evidence type="ECO:0000313" key="2">
    <source>
        <dbReference type="EMBL" id="MBJ7543347.1"/>
    </source>
</evidence>
<reference evidence="2 3" key="1">
    <citation type="submission" date="2020-12" db="EMBL/GenBank/DDBJ databases">
        <title>Revised draft genomes of Rhodomicrobium vannielii ATCC 17100 and Rhodomicrobium udaipurense JA643.</title>
        <authorList>
            <person name="Conners E.M."/>
            <person name="Davenport E.J."/>
            <person name="Bose A."/>
        </authorList>
    </citation>
    <scope>NUCLEOTIDE SEQUENCE [LARGE SCALE GENOMIC DNA]</scope>
    <source>
        <strain evidence="2 3">JA643</strain>
    </source>
</reference>
<comment type="caution">
    <text evidence="2">The sequence shown here is derived from an EMBL/GenBank/DDBJ whole genome shotgun (WGS) entry which is preliminary data.</text>
</comment>
<dbReference type="AlphaFoldDB" id="A0A8I1GA59"/>
<proteinExistence type="predicted"/>
<dbReference type="RefSeq" id="WP_155955219.1">
    <property type="nucleotide sequence ID" value="NZ_JAEMUK010000013.1"/>
</dbReference>
<dbReference type="EMBL" id="JAEMUK010000013">
    <property type="protein sequence ID" value="MBJ7543347.1"/>
    <property type="molecule type" value="Genomic_DNA"/>
</dbReference>
<organism evidence="2 3">
    <name type="scientific">Rhodomicrobium udaipurense</name>
    <dbReference type="NCBI Taxonomy" id="1202716"/>
    <lineage>
        <taxon>Bacteria</taxon>
        <taxon>Pseudomonadati</taxon>
        <taxon>Pseudomonadota</taxon>
        <taxon>Alphaproteobacteria</taxon>
        <taxon>Hyphomicrobiales</taxon>
        <taxon>Hyphomicrobiaceae</taxon>
        <taxon>Rhodomicrobium</taxon>
    </lineage>
</organism>